<dbReference type="GO" id="GO:0006412">
    <property type="term" value="P:translation"/>
    <property type="evidence" value="ECO:0007669"/>
    <property type="project" value="InterPro"/>
</dbReference>
<dbReference type="InterPro" id="IPR036823">
    <property type="entry name" value="Ribosomal_uS7_dom_sf"/>
</dbReference>
<dbReference type="InterPro" id="IPR023798">
    <property type="entry name" value="Ribosomal_uS7_dom"/>
</dbReference>
<keyword evidence="3" id="KW-0687">Ribonucleoprotein</keyword>
<proteinExistence type="inferred from homology"/>
<evidence type="ECO:0000259" key="4">
    <source>
        <dbReference type="Pfam" id="PF00177"/>
    </source>
</evidence>
<name>A0AAV7XM90_9NEOP</name>
<feature type="domain" description="Small ribosomal subunit protein uS7" evidence="4">
    <location>
        <begin position="73"/>
        <end position="230"/>
    </location>
</feature>
<protein>
    <recommendedName>
        <fullName evidence="4">Small ribosomal subunit protein uS7 domain-containing protein</fullName>
    </recommendedName>
</protein>
<dbReference type="Proteomes" id="UP001075354">
    <property type="component" value="Chromosome 6"/>
</dbReference>
<reference evidence="5" key="1">
    <citation type="submission" date="2022-12" db="EMBL/GenBank/DDBJ databases">
        <title>Chromosome-level genome assembly of the bean flower thrips Megalurothrips usitatus.</title>
        <authorList>
            <person name="Ma L."/>
            <person name="Liu Q."/>
            <person name="Li H."/>
            <person name="Cai W."/>
        </authorList>
    </citation>
    <scope>NUCLEOTIDE SEQUENCE</scope>
    <source>
        <strain evidence="5">Cailab_2022a</strain>
    </source>
</reference>
<evidence type="ECO:0000313" key="6">
    <source>
        <dbReference type="Proteomes" id="UP001075354"/>
    </source>
</evidence>
<dbReference type="SUPFAM" id="SSF47973">
    <property type="entry name" value="Ribosomal protein S7"/>
    <property type="match status" value="1"/>
</dbReference>
<dbReference type="AlphaFoldDB" id="A0AAV7XM90"/>
<dbReference type="CDD" id="cd14870">
    <property type="entry name" value="uS7_Mitochondria_Mammalian"/>
    <property type="match status" value="1"/>
</dbReference>
<dbReference type="Gene3D" id="1.10.455.10">
    <property type="entry name" value="Ribosomal protein S7 domain"/>
    <property type="match status" value="1"/>
</dbReference>
<gene>
    <name evidence="5" type="ORF">ONE63_008788</name>
</gene>
<evidence type="ECO:0000256" key="1">
    <source>
        <dbReference type="ARBA" id="ARBA00007151"/>
    </source>
</evidence>
<dbReference type="Pfam" id="PF00177">
    <property type="entry name" value="Ribosomal_S7"/>
    <property type="match status" value="1"/>
</dbReference>
<evidence type="ECO:0000256" key="2">
    <source>
        <dbReference type="ARBA" id="ARBA00022980"/>
    </source>
</evidence>
<organism evidence="5 6">
    <name type="scientific">Megalurothrips usitatus</name>
    <name type="common">bean blossom thrips</name>
    <dbReference type="NCBI Taxonomy" id="439358"/>
    <lineage>
        <taxon>Eukaryota</taxon>
        <taxon>Metazoa</taxon>
        <taxon>Ecdysozoa</taxon>
        <taxon>Arthropoda</taxon>
        <taxon>Hexapoda</taxon>
        <taxon>Insecta</taxon>
        <taxon>Pterygota</taxon>
        <taxon>Neoptera</taxon>
        <taxon>Paraneoptera</taxon>
        <taxon>Thysanoptera</taxon>
        <taxon>Terebrantia</taxon>
        <taxon>Thripoidea</taxon>
        <taxon>Thripidae</taxon>
        <taxon>Megalurothrips</taxon>
    </lineage>
</organism>
<keyword evidence="2" id="KW-0689">Ribosomal protein</keyword>
<comment type="similarity">
    <text evidence="1">Belongs to the universal ribosomal protein uS7 family.</text>
</comment>
<dbReference type="InterPro" id="IPR000235">
    <property type="entry name" value="Ribosomal_uS7"/>
</dbReference>
<dbReference type="GO" id="GO:0005840">
    <property type="term" value="C:ribosome"/>
    <property type="evidence" value="ECO:0007669"/>
    <property type="project" value="UniProtKB-KW"/>
</dbReference>
<dbReference type="PANTHER" id="PTHR11205">
    <property type="entry name" value="RIBOSOMAL PROTEIN S7"/>
    <property type="match status" value="1"/>
</dbReference>
<keyword evidence="6" id="KW-1185">Reference proteome</keyword>
<sequence>MSFIILRRALQLNLPHKHAIYNSLRVLQIKNYSVYPPNYVEPIYHPDQLKKLSSDERKELLHKNIKPPLQNQNASVFFDPILRKFVNHVMKGGNKAMARQIIEEAFEKVKRIQIRKFHLEKDVKKQEVILTNPLEIFHKAVENCKPVLDVTPVKKGGVVYKVPVAVPDHKAQFLAFRWLVDSSREHEPRRSHTGEYFSDRLAKELLDACDNLGKTIKKKVELHKLCEANKAYAHYRWTK</sequence>
<evidence type="ECO:0000313" key="5">
    <source>
        <dbReference type="EMBL" id="KAJ1527264.1"/>
    </source>
</evidence>
<dbReference type="EMBL" id="JAPTSV010000006">
    <property type="protein sequence ID" value="KAJ1527264.1"/>
    <property type="molecule type" value="Genomic_DNA"/>
</dbReference>
<comment type="caution">
    <text evidence="5">The sequence shown here is derived from an EMBL/GenBank/DDBJ whole genome shotgun (WGS) entry which is preliminary data.</text>
</comment>
<dbReference type="GO" id="GO:1990904">
    <property type="term" value="C:ribonucleoprotein complex"/>
    <property type="evidence" value="ECO:0007669"/>
    <property type="project" value="UniProtKB-KW"/>
</dbReference>
<evidence type="ECO:0000256" key="3">
    <source>
        <dbReference type="ARBA" id="ARBA00023274"/>
    </source>
</evidence>
<accession>A0AAV7XM90</accession>